<name>A0A0C3G184_PILCF</name>
<dbReference type="InParanoid" id="A0A0C3G184"/>
<evidence type="ECO:0000313" key="3">
    <source>
        <dbReference type="Proteomes" id="UP000054166"/>
    </source>
</evidence>
<dbReference type="EMBL" id="KN832987">
    <property type="protein sequence ID" value="KIM84486.1"/>
    <property type="molecule type" value="Genomic_DNA"/>
</dbReference>
<gene>
    <name evidence="2" type="ORF">PILCRDRAFT_818057</name>
</gene>
<proteinExistence type="predicted"/>
<dbReference type="OrthoDB" id="341421at2759"/>
<reference evidence="2 3" key="1">
    <citation type="submission" date="2014-04" db="EMBL/GenBank/DDBJ databases">
        <authorList>
            <consortium name="DOE Joint Genome Institute"/>
            <person name="Kuo A."/>
            <person name="Tarkka M."/>
            <person name="Buscot F."/>
            <person name="Kohler A."/>
            <person name="Nagy L.G."/>
            <person name="Floudas D."/>
            <person name="Copeland A."/>
            <person name="Barry K.W."/>
            <person name="Cichocki N."/>
            <person name="Veneault-Fourrey C."/>
            <person name="LaButti K."/>
            <person name="Lindquist E.A."/>
            <person name="Lipzen A."/>
            <person name="Lundell T."/>
            <person name="Morin E."/>
            <person name="Murat C."/>
            <person name="Sun H."/>
            <person name="Tunlid A."/>
            <person name="Henrissat B."/>
            <person name="Grigoriev I.V."/>
            <person name="Hibbett D.S."/>
            <person name="Martin F."/>
            <person name="Nordberg H.P."/>
            <person name="Cantor M.N."/>
            <person name="Hua S.X."/>
        </authorList>
    </citation>
    <scope>NUCLEOTIDE SEQUENCE [LARGE SCALE GENOMIC DNA]</scope>
    <source>
        <strain evidence="2 3">F 1598</strain>
    </source>
</reference>
<sequence>MQVASNHHSYRGVQRSPRPGTTTYMQGKKQTALAIQKYHILCAALQNKYVIRDITPIEPIEPIKPTPNKHRKLKPMTYRSTLWFSV</sequence>
<keyword evidence="3" id="KW-1185">Reference proteome</keyword>
<evidence type="ECO:0000313" key="2">
    <source>
        <dbReference type="EMBL" id="KIM84486.1"/>
    </source>
</evidence>
<organism evidence="2 3">
    <name type="scientific">Piloderma croceum (strain F 1598)</name>
    <dbReference type="NCBI Taxonomy" id="765440"/>
    <lineage>
        <taxon>Eukaryota</taxon>
        <taxon>Fungi</taxon>
        <taxon>Dikarya</taxon>
        <taxon>Basidiomycota</taxon>
        <taxon>Agaricomycotina</taxon>
        <taxon>Agaricomycetes</taxon>
        <taxon>Agaricomycetidae</taxon>
        <taxon>Atheliales</taxon>
        <taxon>Atheliaceae</taxon>
        <taxon>Piloderma</taxon>
    </lineage>
</organism>
<feature type="region of interest" description="Disordered" evidence="1">
    <location>
        <begin position="1"/>
        <end position="27"/>
    </location>
</feature>
<dbReference type="HOGENOM" id="CLU_2498654_0_0_1"/>
<protein>
    <submittedName>
        <fullName evidence="2">Uncharacterized protein</fullName>
    </submittedName>
</protein>
<accession>A0A0C3G184</accession>
<dbReference type="AlphaFoldDB" id="A0A0C3G184"/>
<reference evidence="3" key="2">
    <citation type="submission" date="2015-01" db="EMBL/GenBank/DDBJ databases">
        <title>Evolutionary Origins and Diversification of the Mycorrhizal Mutualists.</title>
        <authorList>
            <consortium name="DOE Joint Genome Institute"/>
            <consortium name="Mycorrhizal Genomics Consortium"/>
            <person name="Kohler A."/>
            <person name="Kuo A."/>
            <person name="Nagy L.G."/>
            <person name="Floudas D."/>
            <person name="Copeland A."/>
            <person name="Barry K.W."/>
            <person name="Cichocki N."/>
            <person name="Veneault-Fourrey C."/>
            <person name="LaButti K."/>
            <person name="Lindquist E.A."/>
            <person name="Lipzen A."/>
            <person name="Lundell T."/>
            <person name="Morin E."/>
            <person name="Murat C."/>
            <person name="Riley R."/>
            <person name="Ohm R."/>
            <person name="Sun H."/>
            <person name="Tunlid A."/>
            <person name="Henrissat B."/>
            <person name="Grigoriev I.V."/>
            <person name="Hibbett D.S."/>
            <person name="Martin F."/>
        </authorList>
    </citation>
    <scope>NUCLEOTIDE SEQUENCE [LARGE SCALE GENOMIC DNA]</scope>
    <source>
        <strain evidence="3">F 1598</strain>
    </source>
</reference>
<dbReference type="Proteomes" id="UP000054166">
    <property type="component" value="Unassembled WGS sequence"/>
</dbReference>
<evidence type="ECO:0000256" key="1">
    <source>
        <dbReference type="SAM" id="MobiDB-lite"/>
    </source>
</evidence>